<dbReference type="Gene3D" id="1.20.120.530">
    <property type="entry name" value="GntR ligand-binding domain-like"/>
    <property type="match status" value="1"/>
</dbReference>
<dbReference type="InterPro" id="IPR008920">
    <property type="entry name" value="TF_FadR/GntR_C"/>
</dbReference>
<accession>A0A644YNJ9</accession>
<sequence>MTVPDVDTIRDVFGFRIIIELAGLEALFTSEDEKMLERAGTLFDDVDLDMIIKDREDYLIRDRELHKIFACSIKNSRVMETFNKLSVWVDWVRQLLPRTVITQSGLNEHKLLCLAIKKGNLQEAKIILTDHIKRAELDFVNLMSQSRYNNFSA</sequence>
<name>A0A644YNJ9_9ZZZZ</name>
<evidence type="ECO:0000259" key="4">
    <source>
        <dbReference type="Pfam" id="PF07729"/>
    </source>
</evidence>
<feature type="domain" description="GntR C-terminal" evidence="4">
    <location>
        <begin position="11"/>
        <end position="133"/>
    </location>
</feature>
<dbReference type="InterPro" id="IPR011711">
    <property type="entry name" value="GntR_C"/>
</dbReference>
<keyword evidence="1" id="KW-0805">Transcription regulation</keyword>
<gene>
    <name evidence="5" type="ORF">SDC9_76562</name>
</gene>
<reference evidence="5" key="1">
    <citation type="submission" date="2019-08" db="EMBL/GenBank/DDBJ databases">
        <authorList>
            <person name="Kucharzyk K."/>
            <person name="Murdoch R.W."/>
            <person name="Higgins S."/>
            <person name="Loffler F."/>
        </authorList>
    </citation>
    <scope>NUCLEOTIDE SEQUENCE</scope>
</reference>
<dbReference type="AlphaFoldDB" id="A0A644YNJ9"/>
<dbReference type="EMBL" id="VSSQ01005672">
    <property type="protein sequence ID" value="MPM30020.1"/>
    <property type="molecule type" value="Genomic_DNA"/>
</dbReference>
<keyword evidence="2" id="KW-0238">DNA-binding</keyword>
<keyword evidence="3" id="KW-0804">Transcription</keyword>
<dbReference type="GO" id="GO:0003677">
    <property type="term" value="F:DNA binding"/>
    <property type="evidence" value="ECO:0007669"/>
    <property type="project" value="UniProtKB-KW"/>
</dbReference>
<comment type="caution">
    <text evidence="5">The sequence shown here is derived from an EMBL/GenBank/DDBJ whole genome shotgun (WGS) entry which is preliminary data.</text>
</comment>
<protein>
    <recommendedName>
        <fullName evidence="4">GntR C-terminal domain-containing protein</fullName>
    </recommendedName>
</protein>
<dbReference type="Pfam" id="PF07729">
    <property type="entry name" value="FCD"/>
    <property type="match status" value="1"/>
</dbReference>
<evidence type="ECO:0000313" key="5">
    <source>
        <dbReference type="EMBL" id="MPM30020.1"/>
    </source>
</evidence>
<proteinExistence type="predicted"/>
<evidence type="ECO:0000256" key="2">
    <source>
        <dbReference type="ARBA" id="ARBA00023125"/>
    </source>
</evidence>
<evidence type="ECO:0000256" key="1">
    <source>
        <dbReference type="ARBA" id="ARBA00023015"/>
    </source>
</evidence>
<dbReference type="SUPFAM" id="SSF48008">
    <property type="entry name" value="GntR ligand-binding domain-like"/>
    <property type="match status" value="1"/>
</dbReference>
<organism evidence="5">
    <name type="scientific">bioreactor metagenome</name>
    <dbReference type="NCBI Taxonomy" id="1076179"/>
    <lineage>
        <taxon>unclassified sequences</taxon>
        <taxon>metagenomes</taxon>
        <taxon>ecological metagenomes</taxon>
    </lineage>
</organism>
<evidence type="ECO:0000256" key="3">
    <source>
        <dbReference type="ARBA" id="ARBA00023163"/>
    </source>
</evidence>